<accession>A0A939K1R7</accession>
<organism evidence="1 2">
    <name type="scientific">Fibrella rubiginis</name>
    <dbReference type="NCBI Taxonomy" id="2817060"/>
    <lineage>
        <taxon>Bacteria</taxon>
        <taxon>Pseudomonadati</taxon>
        <taxon>Bacteroidota</taxon>
        <taxon>Cytophagia</taxon>
        <taxon>Cytophagales</taxon>
        <taxon>Spirosomataceae</taxon>
        <taxon>Fibrella</taxon>
    </lineage>
</organism>
<name>A0A939K1R7_9BACT</name>
<dbReference type="RefSeq" id="WP_207364991.1">
    <property type="nucleotide sequence ID" value="NZ_JAFMYV010000006.1"/>
</dbReference>
<reference evidence="1" key="1">
    <citation type="submission" date="2021-03" db="EMBL/GenBank/DDBJ databases">
        <title>Fibrella sp. HMF5335 genome sequencing and assembly.</title>
        <authorList>
            <person name="Kang H."/>
            <person name="Kim H."/>
            <person name="Bae S."/>
            <person name="Joh K."/>
        </authorList>
    </citation>
    <scope>NUCLEOTIDE SEQUENCE</scope>
    <source>
        <strain evidence="1">HMF5335</strain>
    </source>
</reference>
<evidence type="ECO:0000313" key="1">
    <source>
        <dbReference type="EMBL" id="MBO0937432.1"/>
    </source>
</evidence>
<dbReference type="AlphaFoldDB" id="A0A939K1R7"/>
<sequence length="145" mass="15715">MDFKDDVTTNGSVVETVPRQAQSSVTAGDAADVPPVRKYVHLEGRAIVNPAIIRENNEDVAVLQVAFVDGNFVPLADTSTLSVYAGDKGLRLMCHHLHMIASLSKQGYIDNVNTLKIINPLLEDWDDLEASKNTADMTPTGPPKT</sequence>
<evidence type="ECO:0000313" key="2">
    <source>
        <dbReference type="Proteomes" id="UP000664034"/>
    </source>
</evidence>
<dbReference type="Proteomes" id="UP000664034">
    <property type="component" value="Unassembled WGS sequence"/>
</dbReference>
<dbReference type="EMBL" id="JAFMYV010000006">
    <property type="protein sequence ID" value="MBO0937432.1"/>
    <property type="molecule type" value="Genomic_DNA"/>
</dbReference>
<keyword evidence="2" id="KW-1185">Reference proteome</keyword>
<comment type="caution">
    <text evidence="1">The sequence shown here is derived from an EMBL/GenBank/DDBJ whole genome shotgun (WGS) entry which is preliminary data.</text>
</comment>
<protein>
    <submittedName>
        <fullName evidence="1">Uncharacterized protein</fullName>
    </submittedName>
</protein>
<proteinExistence type="predicted"/>
<gene>
    <name evidence="1" type="ORF">J2I47_12825</name>
</gene>